<evidence type="ECO:0008006" key="2">
    <source>
        <dbReference type="Google" id="ProtNLM"/>
    </source>
</evidence>
<sequence length="125" mass="13476">MCQTYSFDEVARLPLPGDNVAIATQRLEAGTGINHGAASYHLSHTVMEGHRFAVAPIAPGDELLSWELPFGRATALIAPGAYACNQGMLDALGGRAIDFDLPVEPNFVDHIEPYRFDEGSFTSID</sequence>
<feature type="non-terminal residue" evidence="1">
    <location>
        <position position="125"/>
    </location>
</feature>
<name>A0A382Z0U1_9ZZZZ</name>
<organism evidence="1">
    <name type="scientific">marine metagenome</name>
    <dbReference type="NCBI Taxonomy" id="408172"/>
    <lineage>
        <taxon>unclassified sequences</taxon>
        <taxon>metagenomes</taxon>
        <taxon>ecological metagenomes</taxon>
    </lineage>
</organism>
<reference evidence="1" key="1">
    <citation type="submission" date="2018-05" db="EMBL/GenBank/DDBJ databases">
        <authorList>
            <person name="Lanie J.A."/>
            <person name="Ng W.-L."/>
            <person name="Kazmierczak K.M."/>
            <person name="Andrzejewski T.M."/>
            <person name="Davidsen T.M."/>
            <person name="Wayne K.J."/>
            <person name="Tettelin H."/>
            <person name="Glass J.I."/>
            <person name="Rusch D."/>
            <person name="Podicherti R."/>
            <person name="Tsui H.-C.T."/>
            <person name="Winkler M.E."/>
        </authorList>
    </citation>
    <scope>NUCLEOTIDE SEQUENCE</scope>
</reference>
<proteinExistence type="predicted"/>
<dbReference type="AlphaFoldDB" id="A0A382Z0U1"/>
<accession>A0A382Z0U1</accession>
<evidence type="ECO:0000313" key="1">
    <source>
        <dbReference type="EMBL" id="SVD88705.1"/>
    </source>
</evidence>
<gene>
    <name evidence="1" type="ORF">METZ01_LOCUS441559</name>
</gene>
<dbReference type="EMBL" id="UINC01179824">
    <property type="protein sequence ID" value="SVD88705.1"/>
    <property type="molecule type" value="Genomic_DNA"/>
</dbReference>
<protein>
    <recommendedName>
        <fullName evidence="2">SAF domain-containing protein</fullName>
    </recommendedName>
</protein>
<dbReference type="Gene3D" id="2.30.130.110">
    <property type="match status" value="1"/>
</dbReference>